<dbReference type="EMBL" id="CYKH01000219">
    <property type="protein sequence ID" value="CUE95986.1"/>
    <property type="molecule type" value="Genomic_DNA"/>
</dbReference>
<dbReference type="GO" id="GO:0008094">
    <property type="term" value="F:ATP-dependent activity, acting on DNA"/>
    <property type="evidence" value="ECO:0007669"/>
    <property type="project" value="TreeGrafter"/>
</dbReference>
<feature type="domain" description="Helicase C-terminal" evidence="14">
    <location>
        <begin position="917"/>
        <end position="1079"/>
    </location>
</feature>
<dbReference type="VEuPathDB" id="TriTrypDB:BSAL_57700"/>
<reference evidence="16" key="1">
    <citation type="submission" date="2015-09" db="EMBL/GenBank/DDBJ databases">
        <authorList>
            <consortium name="Pathogen Informatics"/>
        </authorList>
    </citation>
    <scope>NUCLEOTIDE SEQUENCE [LARGE SCALE GENOMIC DNA]</scope>
    <source>
        <strain evidence="16">Lake Konstanz</strain>
    </source>
</reference>
<dbReference type="InterPro" id="IPR000330">
    <property type="entry name" value="SNF2_N"/>
</dbReference>
<dbReference type="PROSITE" id="PS51192">
    <property type="entry name" value="HELICASE_ATP_BIND_1"/>
    <property type="match status" value="1"/>
</dbReference>
<dbReference type="Gene3D" id="3.40.50.300">
    <property type="entry name" value="P-loop containing nucleotide triphosphate hydrolases"/>
    <property type="match status" value="1"/>
</dbReference>
<dbReference type="Gene3D" id="3.30.40.10">
    <property type="entry name" value="Zinc/RING finger domain, C3HC4 (zinc finger)"/>
    <property type="match status" value="1"/>
</dbReference>
<evidence type="ECO:0000259" key="14">
    <source>
        <dbReference type="PROSITE" id="PS51194"/>
    </source>
</evidence>
<dbReference type="InterPro" id="IPR001841">
    <property type="entry name" value="Znf_RING"/>
</dbReference>
<dbReference type="GO" id="GO:0005634">
    <property type="term" value="C:nucleus"/>
    <property type="evidence" value="ECO:0007669"/>
    <property type="project" value="TreeGrafter"/>
</dbReference>
<feature type="region of interest" description="Disordered" evidence="10">
    <location>
        <begin position="261"/>
        <end position="342"/>
    </location>
</feature>
<evidence type="ECO:0000256" key="8">
    <source>
        <dbReference type="ARBA" id="ARBA00022840"/>
    </source>
</evidence>
<keyword evidence="16" id="KW-1185">Reference proteome</keyword>
<evidence type="ECO:0000259" key="11">
    <source>
        <dbReference type="PROSITE" id="PS50089"/>
    </source>
</evidence>
<evidence type="ECO:0000256" key="10">
    <source>
        <dbReference type="SAM" id="MobiDB-lite"/>
    </source>
</evidence>
<evidence type="ECO:0000259" key="12">
    <source>
        <dbReference type="PROSITE" id="PS50199"/>
    </source>
</evidence>
<keyword evidence="6" id="KW-0347">Helicase</keyword>
<dbReference type="OrthoDB" id="276744at2759"/>
<keyword evidence="5" id="KW-0378">Hydrolase</keyword>
<feature type="compositionally biased region" description="Acidic residues" evidence="10">
    <location>
        <begin position="279"/>
        <end position="318"/>
    </location>
</feature>
<gene>
    <name evidence="15" type="ORF">BSAL_57700</name>
</gene>
<feature type="compositionally biased region" description="Low complexity" evidence="10">
    <location>
        <begin position="147"/>
        <end position="159"/>
    </location>
</feature>
<organism evidence="15 16">
    <name type="scientific">Bodo saltans</name>
    <name type="common">Flagellated protozoan</name>
    <dbReference type="NCBI Taxonomy" id="75058"/>
    <lineage>
        <taxon>Eukaryota</taxon>
        <taxon>Discoba</taxon>
        <taxon>Euglenozoa</taxon>
        <taxon>Kinetoplastea</taxon>
        <taxon>Metakinetoplastina</taxon>
        <taxon>Eubodonida</taxon>
        <taxon>Bodonidae</taxon>
        <taxon>Bodo</taxon>
    </lineage>
</organism>
<dbReference type="InterPro" id="IPR013083">
    <property type="entry name" value="Znf_RING/FYVE/PHD"/>
</dbReference>
<evidence type="ECO:0000256" key="4">
    <source>
        <dbReference type="ARBA" id="ARBA00022771"/>
    </source>
</evidence>
<accession>A0A0S4IS76</accession>
<keyword evidence="7" id="KW-0862">Zinc</keyword>
<evidence type="ECO:0000256" key="3">
    <source>
        <dbReference type="ARBA" id="ARBA00022741"/>
    </source>
</evidence>
<evidence type="ECO:0000313" key="16">
    <source>
        <dbReference type="Proteomes" id="UP000051952"/>
    </source>
</evidence>
<dbReference type="GO" id="GO:0008270">
    <property type="term" value="F:zinc ion binding"/>
    <property type="evidence" value="ECO:0007669"/>
    <property type="project" value="UniProtKB-KW"/>
</dbReference>
<protein>
    <recommendedName>
        <fullName evidence="1">RanBP-type and C3HC4-type zinc finger-containing protein 1</fullName>
    </recommendedName>
</protein>
<dbReference type="SUPFAM" id="SSF57850">
    <property type="entry name" value="RING/U-box"/>
    <property type="match status" value="1"/>
</dbReference>
<feature type="domain" description="Helicase ATP-binding" evidence="13">
    <location>
        <begin position="461"/>
        <end position="640"/>
    </location>
</feature>
<dbReference type="Pfam" id="PF13920">
    <property type="entry name" value="zf-C3HC4_3"/>
    <property type="match status" value="1"/>
</dbReference>
<keyword evidence="3" id="KW-0547">Nucleotide-binding</keyword>
<feature type="compositionally biased region" description="Basic and acidic residues" evidence="10">
    <location>
        <begin position="132"/>
        <end position="146"/>
    </location>
</feature>
<evidence type="ECO:0000256" key="5">
    <source>
        <dbReference type="ARBA" id="ARBA00022801"/>
    </source>
</evidence>
<feature type="domain" description="RanBP2-type" evidence="12">
    <location>
        <begin position="163"/>
        <end position="192"/>
    </location>
</feature>
<dbReference type="Proteomes" id="UP000051952">
    <property type="component" value="Unassembled WGS sequence"/>
</dbReference>
<feature type="region of interest" description="Disordered" evidence="10">
    <location>
        <begin position="1086"/>
        <end position="1106"/>
    </location>
</feature>
<dbReference type="AlphaFoldDB" id="A0A0S4IS76"/>
<evidence type="ECO:0000256" key="2">
    <source>
        <dbReference type="ARBA" id="ARBA00022723"/>
    </source>
</evidence>
<dbReference type="PROSITE" id="PS50199">
    <property type="entry name" value="ZF_RANBP2_2"/>
    <property type="match status" value="1"/>
</dbReference>
<name>A0A0S4IS76_BODSA</name>
<keyword evidence="4 9" id="KW-0863">Zinc-finger</keyword>
<dbReference type="PANTHER" id="PTHR45626:SF22">
    <property type="entry name" value="DNA REPAIR PROTEIN RAD5"/>
    <property type="match status" value="1"/>
</dbReference>
<sequence>MRQCCVCSLPYHSPPLMNDNFVLMYFILLVNVKLHHNAALKTFQCKGICFVDTITRHSHIFFLYSCNATKDNRKLTCLWVQPTHMSDEDDFFAELDRLSSHSLNQRMDSYMSQRAEGRGAAPPPAAVAAPAEHLEGRRTKRRRDETGAAGPAVAATSSTASVEPSTWTCSLCTLINERAVMECAACGQSKQASTAVWVCSQCSAVNPDTSGGQPQRHRPRCAHCRSKRRDALPTAAAGPAQLAPPQVDDRVHILLDDEAEVAAPPEANEPQQGGPPAIEEYDEEGEEIPFEEEEEEEIEYEESEADSSDEEMDDDGDVPQDPRYPARAPRGRRVTSSAAAGPVVKHDKALVEFLQDLPTVSFEQLPHASPPASMARGPPLRPFQLQGLYWLLQREGHPSAPEVPLSGANNGRRSMGGAADYLDELLREDVLTPHTQRSEASSFDRVLDAPLAFRNNPRAVKPPKYYSRGGILADYMGLGKTKMLISLCESAKAPRQDRLEFGRVGSAATIIVCPMSLMSQWVREITTSVHPPPRVLRYYGANRKNKSIFQIAQEFDYVITSFQTLSREPCDGAQPPSKLRMIHWHRAIVDEAHYIRNPRSIQSRAVTTTLDAKYRWAVSATPLQNRLNDLFPLLNFLRVPHFGDVLWWNASIAGPLGTDANDPRAVAALELLFSSLMLRRLPSSTVNGVPILDLPPKEVKVQEVPLNKDEREFYTALHLSAAARVKAASRRMSGAHALRAYTTAFEMLIRCRQCCLHPLIVVRALMQKAENQGLDDKSLLPQAAAPAHGGATAADLDAFLIAMKRKLRTEASTFAQTALDGVANQEELKKTECVICFDLMRKPVILRCAHMFCEECLINALPATQQRCPMCKVAVKKGDVTLVPEVVETAPIFITQLADRSLVEDHKKWPISSKAQAILDIIKTVGEDEKVIIFSHFTTFLKYMETVLTAQDISCVSYTGDLSAARRDDVVTRFTKRAKPQVLLATITACGVGINLTRASHCIIADPSWNPGVEEQAMNRLHRIGQERPVTITRLLVPDTVDINIDELAQFKQKLTRYCFGGHEGEASGNGRLGKQELLAMFTTPVPPLINDREEDRGHPPPAASR</sequence>
<dbReference type="Gene3D" id="4.10.1060.10">
    <property type="entry name" value="Zinc finger, RanBP2-type"/>
    <property type="match status" value="1"/>
</dbReference>
<dbReference type="InterPro" id="IPR017907">
    <property type="entry name" value="Znf_RING_CS"/>
</dbReference>
<dbReference type="InterPro" id="IPR049730">
    <property type="entry name" value="SNF2/RAD54-like_C"/>
</dbReference>
<dbReference type="InterPro" id="IPR027417">
    <property type="entry name" value="P-loop_NTPase"/>
</dbReference>
<dbReference type="PROSITE" id="PS50089">
    <property type="entry name" value="ZF_RING_2"/>
    <property type="match status" value="1"/>
</dbReference>
<evidence type="ECO:0000256" key="1">
    <source>
        <dbReference type="ARBA" id="ARBA00017887"/>
    </source>
</evidence>
<dbReference type="InterPro" id="IPR038718">
    <property type="entry name" value="SNF2-like_sf"/>
</dbReference>
<dbReference type="PROSITE" id="PS01358">
    <property type="entry name" value="ZF_RANBP2_1"/>
    <property type="match status" value="1"/>
</dbReference>
<dbReference type="Pfam" id="PF00176">
    <property type="entry name" value="SNF2-rel_dom"/>
    <property type="match status" value="1"/>
</dbReference>
<evidence type="ECO:0000256" key="7">
    <source>
        <dbReference type="ARBA" id="ARBA00022833"/>
    </source>
</evidence>
<dbReference type="SMART" id="SM00547">
    <property type="entry name" value="ZnF_RBZ"/>
    <property type="match status" value="1"/>
</dbReference>
<dbReference type="InterPro" id="IPR014001">
    <property type="entry name" value="Helicase_ATP-bd"/>
</dbReference>
<dbReference type="OMA" id="PAILPCA"/>
<dbReference type="PANTHER" id="PTHR45626">
    <property type="entry name" value="TRANSCRIPTION TERMINATION FACTOR 2-RELATED"/>
    <property type="match status" value="1"/>
</dbReference>
<evidence type="ECO:0000256" key="6">
    <source>
        <dbReference type="ARBA" id="ARBA00022806"/>
    </source>
</evidence>
<dbReference type="InterPro" id="IPR001650">
    <property type="entry name" value="Helicase_C-like"/>
</dbReference>
<feature type="region of interest" description="Disordered" evidence="10">
    <location>
        <begin position="112"/>
        <end position="159"/>
    </location>
</feature>
<evidence type="ECO:0000259" key="13">
    <source>
        <dbReference type="PROSITE" id="PS51192"/>
    </source>
</evidence>
<dbReference type="SMART" id="SM00487">
    <property type="entry name" value="DEXDc"/>
    <property type="match status" value="1"/>
</dbReference>
<feature type="compositionally biased region" description="Low complexity" evidence="10">
    <location>
        <begin position="261"/>
        <end position="270"/>
    </location>
</feature>
<dbReference type="CDD" id="cd18793">
    <property type="entry name" value="SF2_C_SNF"/>
    <property type="match status" value="1"/>
</dbReference>
<dbReference type="Gene3D" id="3.40.50.10810">
    <property type="entry name" value="Tandem AAA-ATPase domain"/>
    <property type="match status" value="1"/>
</dbReference>
<dbReference type="CDD" id="cd18008">
    <property type="entry name" value="DEXDc_SHPRH-like"/>
    <property type="match status" value="1"/>
</dbReference>
<dbReference type="InterPro" id="IPR050628">
    <property type="entry name" value="SNF2_RAD54_helicase_TF"/>
</dbReference>
<keyword evidence="8" id="KW-0067">ATP-binding</keyword>
<proteinExistence type="predicted"/>
<dbReference type="SUPFAM" id="SSF52540">
    <property type="entry name" value="P-loop containing nucleoside triphosphate hydrolases"/>
    <property type="match status" value="2"/>
</dbReference>
<dbReference type="SMART" id="SM00490">
    <property type="entry name" value="HELICc"/>
    <property type="match status" value="1"/>
</dbReference>
<dbReference type="GO" id="GO:0005524">
    <property type="term" value="F:ATP binding"/>
    <property type="evidence" value="ECO:0007669"/>
    <property type="project" value="UniProtKB-KW"/>
</dbReference>
<keyword evidence="2" id="KW-0479">Metal-binding</keyword>
<dbReference type="GO" id="GO:0004386">
    <property type="term" value="F:helicase activity"/>
    <property type="evidence" value="ECO:0007669"/>
    <property type="project" value="UniProtKB-KW"/>
</dbReference>
<dbReference type="GO" id="GO:0016787">
    <property type="term" value="F:hydrolase activity"/>
    <property type="evidence" value="ECO:0007669"/>
    <property type="project" value="UniProtKB-KW"/>
</dbReference>
<dbReference type="InterPro" id="IPR001876">
    <property type="entry name" value="Znf_RanBP2"/>
</dbReference>
<dbReference type="GO" id="GO:0006281">
    <property type="term" value="P:DNA repair"/>
    <property type="evidence" value="ECO:0007669"/>
    <property type="project" value="TreeGrafter"/>
</dbReference>
<evidence type="ECO:0000313" key="15">
    <source>
        <dbReference type="EMBL" id="CUE95986.1"/>
    </source>
</evidence>
<dbReference type="SMART" id="SM00184">
    <property type="entry name" value="RING"/>
    <property type="match status" value="1"/>
</dbReference>
<feature type="domain" description="RING-type" evidence="11">
    <location>
        <begin position="833"/>
        <end position="872"/>
    </location>
</feature>
<dbReference type="PROSITE" id="PS00518">
    <property type="entry name" value="ZF_RING_1"/>
    <property type="match status" value="1"/>
</dbReference>
<dbReference type="Pfam" id="PF00271">
    <property type="entry name" value="Helicase_C"/>
    <property type="match status" value="1"/>
</dbReference>
<dbReference type="PROSITE" id="PS51194">
    <property type="entry name" value="HELICASE_CTER"/>
    <property type="match status" value="1"/>
</dbReference>
<evidence type="ECO:0000256" key="9">
    <source>
        <dbReference type="PROSITE-ProRule" id="PRU00322"/>
    </source>
</evidence>